<dbReference type="InterPro" id="IPR019734">
    <property type="entry name" value="TPR_rpt"/>
</dbReference>
<keyword evidence="4" id="KW-0677">Repeat</keyword>
<evidence type="ECO:0000256" key="1">
    <source>
        <dbReference type="ARBA" id="ARBA00003476"/>
    </source>
</evidence>
<feature type="domain" description="Cellulose synthase operon C C-terminal" evidence="10">
    <location>
        <begin position="804"/>
        <end position="1132"/>
    </location>
</feature>
<dbReference type="Proteomes" id="UP001500795">
    <property type="component" value="Unassembled WGS sequence"/>
</dbReference>
<evidence type="ECO:0000259" key="10">
    <source>
        <dbReference type="Pfam" id="PF05420"/>
    </source>
</evidence>
<feature type="chain" id="PRO_5046021613" evidence="9">
    <location>
        <begin position="24"/>
        <end position="1153"/>
    </location>
</feature>
<dbReference type="Gene3D" id="1.25.40.10">
    <property type="entry name" value="Tetratricopeptide repeat domain"/>
    <property type="match status" value="3"/>
</dbReference>
<comment type="pathway">
    <text evidence="2">Glycan metabolism; bacterial cellulose biosynthesis.</text>
</comment>
<evidence type="ECO:0000256" key="4">
    <source>
        <dbReference type="ARBA" id="ARBA00022737"/>
    </source>
</evidence>
<proteinExistence type="predicted"/>
<keyword evidence="5 7" id="KW-0802">TPR repeat</keyword>
<feature type="repeat" description="TPR" evidence="7">
    <location>
        <begin position="384"/>
        <end position="417"/>
    </location>
</feature>
<dbReference type="PANTHER" id="PTHR12558:SF13">
    <property type="entry name" value="CELL DIVISION CYCLE PROTEIN 27 HOMOLOG"/>
    <property type="match status" value="1"/>
</dbReference>
<dbReference type="PANTHER" id="PTHR12558">
    <property type="entry name" value="CELL DIVISION CYCLE 16,23,27"/>
    <property type="match status" value="1"/>
</dbReference>
<feature type="region of interest" description="Disordered" evidence="8">
    <location>
        <begin position="1062"/>
        <end position="1085"/>
    </location>
</feature>
<gene>
    <name evidence="11" type="primary">bcsC</name>
    <name evidence="11" type="ORF">GCM10022394_32530</name>
</gene>
<feature type="repeat" description="TPR" evidence="7">
    <location>
        <begin position="302"/>
        <end position="335"/>
    </location>
</feature>
<keyword evidence="3 9" id="KW-0732">Signal</keyword>
<keyword evidence="12" id="KW-1185">Reference proteome</keyword>
<dbReference type="SMART" id="SM00028">
    <property type="entry name" value="TPR"/>
    <property type="match status" value="7"/>
</dbReference>
<keyword evidence="6" id="KW-0135">Cellulose biosynthesis</keyword>
<dbReference type="SUPFAM" id="SSF48452">
    <property type="entry name" value="TPR-like"/>
    <property type="match status" value="2"/>
</dbReference>
<evidence type="ECO:0000256" key="2">
    <source>
        <dbReference type="ARBA" id="ARBA00005186"/>
    </source>
</evidence>
<organism evidence="11 12">
    <name type="scientific">Zobellella aerophila</name>
    <dbReference type="NCBI Taxonomy" id="870480"/>
    <lineage>
        <taxon>Bacteria</taxon>
        <taxon>Pseudomonadati</taxon>
        <taxon>Pseudomonadota</taxon>
        <taxon>Gammaproteobacteria</taxon>
        <taxon>Aeromonadales</taxon>
        <taxon>Aeromonadaceae</taxon>
        <taxon>Zobellella</taxon>
    </lineage>
</organism>
<dbReference type="PROSITE" id="PS50005">
    <property type="entry name" value="TPR"/>
    <property type="match status" value="2"/>
</dbReference>
<dbReference type="InterPro" id="IPR008410">
    <property type="entry name" value="BCSC_C"/>
</dbReference>
<comment type="caution">
    <text evidence="11">The sequence shown here is derived from an EMBL/GenBank/DDBJ whole genome shotgun (WGS) entry which is preliminary data.</text>
</comment>
<evidence type="ECO:0000313" key="12">
    <source>
        <dbReference type="Proteomes" id="UP001500795"/>
    </source>
</evidence>
<evidence type="ECO:0000256" key="3">
    <source>
        <dbReference type="ARBA" id="ARBA00022729"/>
    </source>
</evidence>
<dbReference type="NCBIfam" id="NF008520">
    <property type="entry name" value="PRK11447.1"/>
    <property type="match status" value="1"/>
</dbReference>
<evidence type="ECO:0000313" key="11">
    <source>
        <dbReference type="EMBL" id="GAA3549882.1"/>
    </source>
</evidence>
<dbReference type="SUPFAM" id="SSF103515">
    <property type="entry name" value="Autotransporter"/>
    <property type="match status" value="1"/>
</dbReference>
<evidence type="ECO:0000256" key="9">
    <source>
        <dbReference type="SAM" id="SignalP"/>
    </source>
</evidence>
<evidence type="ECO:0000256" key="8">
    <source>
        <dbReference type="SAM" id="MobiDB-lite"/>
    </source>
</evidence>
<sequence>MHKFSLSLLGLPLALALSPAAQAAVAPESWLLEQIRLGEAGYRDNLVEESLHRLELIAPGHPQVMAARLRLALRQGDQQLARRQLERLARLAPDSAEYRQAQGAMLLATAAGRQQLQQARLLAAAGRLAAARQAYQALFGEDLPSLDLAVEYWRLVARLPDQRSLAITRLQALDSRYPGNGTLRGVLVGLLFDADRPGQGFALLQQMAADPATRGQAAERWLEQIKRMPVGEPSLAQLRRLVAVSGGSAPAQANELLRQQQALLADPAFQARTRGLALVEQGQGAAAIPLLRRALAAYPDDAGLLGALAQAYGREGNRSQAISLLERALQADPDGGERSKWQSLLRSNRYWLLIQQGDQALQARQLEQARQHYRRAKELDDGDGYAWLGLGEVALARGQAKQAERYFHQALSRDPVNGGALRGMLAFYRQQSPAQALSYLEQLPRRQRQALGDGEPRLRSELLQQQAEVLEQGRRWQAAAEVLSRARQLTPDDVWLTYRLAADWRQAGEPELADRVFAELASRLPDDPEQLYAYALYLSSSEREAAALAHLDTLPRARWSTEMGELARRLEQDRILAEARRLREQGDHADALATLQAQPAGIRTELTLADWALEDGDPERALAGYRQVLEREPENGEARLGEVEALIAGGRLAQARQQLHKLGTETEQQTLSASGVRRTANAWAAAGELQRADRLFQHARPLAQQQVPSRDSALLLRDAARLARQLGQPQQALGDYGQAMAASGLTDQPPTENDDFTRLTRVKLDDDWLTRSLRADAADLYRQMDTTVTFDHDYLRSSGTGGYSDLSAHTGMLELETPLFDGRAFLRSDMVQMDAGSFDGGVYEETFGTCRAVGCSDDHHQSATGASLGVGWRDERWRGDLGTTPLGFEVVDWVGGLGYSGDWQDIGWTLTASRRPLAGSLLSFGGTRDPNTGIRWGGVRTTGVSLSGSYDQGGAHGLWGDIGAGLLTGENVADNKRTRLMGGYYYKLVNQPQRRVSVGLNSMWWQYQKDLSGYSLGQGGYYSPQQYLSLAVPLNYRERTDDWSWELGGSVSWSRAVTEDQPRYPRPGLLPEGLPDADTMERGDSSSGFGYTLRALVERRLNAHWTLGAGIDIQQARDYTPSHGLLYLRYSLGGWQGDLDLPPQPLTPYAEFK</sequence>
<evidence type="ECO:0000256" key="7">
    <source>
        <dbReference type="PROSITE-ProRule" id="PRU00339"/>
    </source>
</evidence>
<comment type="function">
    <text evidence="1">Required for maximal bacterial cellulose synthesis.</text>
</comment>
<feature type="signal peptide" evidence="9">
    <location>
        <begin position="1"/>
        <end position="23"/>
    </location>
</feature>
<dbReference type="Pfam" id="PF05420">
    <property type="entry name" value="BCSC_C"/>
    <property type="match status" value="1"/>
</dbReference>
<dbReference type="RefSeq" id="WP_344959884.1">
    <property type="nucleotide sequence ID" value="NZ_BAABCX010000007.1"/>
</dbReference>
<dbReference type="InterPro" id="IPR011990">
    <property type="entry name" value="TPR-like_helical_dom_sf"/>
</dbReference>
<dbReference type="Pfam" id="PF14559">
    <property type="entry name" value="TPR_19"/>
    <property type="match status" value="3"/>
</dbReference>
<name>A0ABP6WDT0_9GAMM</name>
<evidence type="ECO:0000256" key="5">
    <source>
        <dbReference type="ARBA" id="ARBA00022803"/>
    </source>
</evidence>
<dbReference type="EMBL" id="BAABCX010000007">
    <property type="protein sequence ID" value="GAA3549882.1"/>
    <property type="molecule type" value="Genomic_DNA"/>
</dbReference>
<accession>A0ABP6WDT0</accession>
<dbReference type="InterPro" id="IPR036709">
    <property type="entry name" value="Autotransporte_beta_dom_sf"/>
</dbReference>
<reference evidence="12" key="1">
    <citation type="journal article" date="2019" name="Int. J. Syst. Evol. Microbiol.">
        <title>The Global Catalogue of Microorganisms (GCM) 10K type strain sequencing project: providing services to taxonomists for standard genome sequencing and annotation.</title>
        <authorList>
            <consortium name="The Broad Institute Genomics Platform"/>
            <consortium name="The Broad Institute Genome Sequencing Center for Infectious Disease"/>
            <person name="Wu L."/>
            <person name="Ma J."/>
        </authorList>
    </citation>
    <scope>NUCLEOTIDE SEQUENCE [LARGE SCALE GENOMIC DNA]</scope>
    <source>
        <strain evidence="12">JCM 17110</strain>
    </source>
</reference>
<protein>
    <submittedName>
        <fullName evidence="11">Cellulose synthase complex outer membrane protein BcsC</fullName>
    </submittedName>
</protein>
<evidence type="ECO:0000256" key="6">
    <source>
        <dbReference type="ARBA" id="ARBA00022916"/>
    </source>
</evidence>